<evidence type="ECO:0000313" key="9">
    <source>
        <dbReference type="EMBL" id="OBT93028.2"/>
    </source>
</evidence>
<evidence type="ECO:0000256" key="7">
    <source>
        <dbReference type="SAM" id="Phobius"/>
    </source>
</evidence>
<dbReference type="GO" id="GO:0016020">
    <property type="term" value="C:membrane"/>
    <property type="evidence" value="ECO:0007669"/>
    <property type="project" value="UniProtKB-SubCell"/>
</dbReference>
<dbReference type="RefSeq" id="XP_059319372.1">
    <property type="nucleotide sequence ID" value="XM_059463978.1"/>
</dbReference>
<evidence type="ECO:0000256" key="1">
    <source>
        <dbReference type="ARBA" id="ARBA00004141"/>
    </source>
</evidence>
<evidence type="ECO:0000256" key="5">
    <source>
        <dbReference type="ARBA" id="ARBA00038359"/>
    </source>
</evidence>
<evidence type="ECO:0000256" key="3">
    <source>
        <dbReference type="ARBA" id="ARBA00022989"/>
    </source>
</evidence>
<dbReference type="PANTHER" id="PTHR33048:SF146">
    <property type="entry name" value="INTEGRAL MEMBRANE PROTEIN"/>
    <property type="match status" value="1"/>
</dbReference>
<organism evidence="9 10">
    <name type="scientific">Pseudogymnoascus verrucosus</name>
    <dbReference type="NCBI Taxonomy" id="342668"/>
    <lineage>
        <taxon>Eukaryota</taxon>
        <taxon>Fungi</taxon>
        <taxon>Dikarya</taxon>
        <taxon>Ascomycota</taxon>
        <taxon>Pezizomycotina</taxon>
        <taxon>Leotiomycetes</taxon>
        <taxon>Thelebolales</taxon>
        <taxon>Thelebolaceae</taxon>
        <taxon>Pseudogymnoascus</taxon>
    </lineage>
</organism>
<feature type="transmembrane region" description="Helical" evidence="7">
    <location>
        <begin position="216"/>
        <end position="236"/>
    </location>
</feature>
<sequence>MTQQEISQETNTKVLIACLCVAAVFVSMRCGARWYKTRGFPWAAEDLCMYLALASFAITCALYLATMPTFYNVTAIAAGKMAPYASLEADLVPMLKEFFAVQIFFWLTLWAVKWSLLFMFKALTNGIALYTNIWWGALAFTVLTLIGCIISNFTSCSSMDAWFTAGLCSTPRDARAKAISLWYCMAVDVLGDLLIMVIPIRVLVSLRITLVQKLSIGLVFIVGIITMVFAIVRVVSLNSSVNGGQVSTQWLMLWAGIEGVVAIIVGCLPSFAIFLRGRVEESNGQYNAYPPNSSNKGSNALSNLQQSRIKSAARNESVMLEDMESNGSGHDTGSRKSLVGDRIIITQAWSQKSYRETGTDIEGERRQKTGLTGVA</sequence>
<reference evidence="9 10" key="1">
    <citation type="submission" date="2016-03" db="EMBL/GenBank/DDBJ databases">
        <title>Comparative genomics of Pseudogymnoascus destructans, the fungus causing white-nose syndrome of bats.</title>
        <authorList>
            <person name="Palmer J.M."/>
            <person name="Drees K.P."/>
            <person name="Foster J.T."/>
            <person name="Lindner D.L."/>
        </authorList>
    </citation>
    <scope>NUCLEOTIDE SEQUENCE [LARGE SCALE GENOMIC DNA]</scope>
    <source>
        <strain evidence="9 10">UAMH 10579</strain>
    </source>
</reference>
<dbReference type="AlphaFoldDB" id="A0A1B8GB21"/>
<dbReference type="InterPro" id="IPR052337">
    <property type="entry name" value="SAT4-like"/>
</dbReference>
<dbReference type="PANTHER" id="PTHR33048">
    <property type="entry name" value="PTH11-LIKE INTEGRAL MEMBRANE PROTEIN (AFU_ORTHOLOGUE AFUA_5G11245)"/>
    <property type="match status" value="1"/>
</dbReference>
<feature type="transmembrane region" description="Helical" evidence="7">
    <location>
        <begin position="180"/>
        <end position="204"/>
    </location>
</feature>
<evidence type="ECO:0000256" key="4">
    <source>
        <dbReference type="ARBA" id="ARBA00023136"/>
    </source>
</evidence>
<evidence type="ECO:0000256" key="2">
    <source>
        <dbReference type="ARBA" id="ARBA00022692"/>
    </source>
</evidence>
<evidence type="ECO:0000259" key="8">
    <source>
        <dbReference type="Pfam" id="PF20684"/>
    </source>
</evidence>
<keyword evidence="2 7" id="KW-0812">Transmembrane</keyword>
<dbReference type="Proteomes" id="UP000091956">
    <property type="component" value="Unassembled WGS sequence"/>
</dbReference>
<evidence type="ECO:0000313" key="10">
    <source>
        <dbReference type="Proteomes" id="UP000091956"/>
    </source>
</evidence>
<accession>A0A1B8GB21</accession>
<protein>
    <recommendedName>
        <fullName evidence="8">Rhodopsin domain-containing protein</fullName>
    </recommendedName>
</protein>
<feature type="domain" description="Rhodopsin" evidence="8">
    <location>
        <begin position="28"/>
        <end position="275"/>
    </location>
</feature>
<name>A0A1B8GB21_9PEZI</name>
<proteinExistence type="inferred from homology"/>
<keyword evidence="3 7" id="KW-1133">Transmembrane helix</keyword>
<dbReference type="InterPro" id="IPR049326">
    <property type="entry name" value="Rhodopsin_dom_fungi"/>
</dbReference>
<keyword evidence="10" id="KW-1185">Reference proteome</keyword>
<feature type="compositionally biased region" description="Basic and acidic residues" evidence="6">
    <location>
        <begin position="355"/>
        <end position="367"/>
    </location>
</feature>
<dbReference type="STRING" id="342668.A0A1B8GB21"/>
<evidence type="ECO:0000256" key="6">
    <source>
        <dbReference type="SAM" id="MobiDB-lite"/>
    </source>
</evidence>
<feature type="transmembrane region" description="Helical" evidence="7">
    <location>
        <begin position="99"/>
        <end position="120"/>
    </location>
</feature>
<dbReference type="Pfam" id="PF20684">
    <property type="entry name" value="Fung_rhodopsin"/>
    <property type="match status" value="1"/>
</dbReference>
<gene>
    <name evidence="9" type="ORF">VE01_08594</name>
</gene>
<feature type="transmembrane region" description="Helical" evidence="7">
    <location>
        <begin position="132"/>
        <end position="153"/>
    </location>
</feature>
<dbReference type="EMBL" id="KV460259">
    <property type="protein sequence ID" value="OBT93028.2"/>
    <property type="molecule type" value="Genomic_DNA"/>
</dbReference>
<feature type="transmembrane region" description="Helical" evidence="7">
    <location>
        <begin position="47"/>
        <end position="65"/>
    </location>
</feature>
<reference evidence="10" key="2">
    <citation type="journal article" date="2018" name="Nat. Commun.">
        <title>Extreme sensitivity to ultraviolet light in the fungal pathogen causing white-nose syndrome of bats.</title>
        <authorList>
            <person name="Palmer J.M."/>
            <person name="Drees K.P."/>
            <person name="Foster J.T."/>
            <person name="Lindner D.L."/>
        </authorList>
    </citation>
    <scope>NUCLEOTIDE SEQUENCE [LARGE SCALE GENOMIC DNA]</scope>
    <source>
        <strain evidence="10">UAMH 10579</strain>
    </source>
</reference>
<dbReference type="GeneID" id="28841980"/>
<comment type="subcellular location">
    <subcellularLocation>
        <location evidence="1">Membrane</location>
        <topology evidence="1">Multi-pass membrane protein</topology>
    </subcellularLocation>
</comment>
<feature type="region of interest" description="Disordered" evidence="6">
    <location>
        <begin position="355"/>
        <end position="375"/>
    </location>
</feature>
<feature type="transmembrane region" description="Helical" evidence="7">
    <location>
        <begin position="14"/>
        <end position="35"/>
    </location>
</feature>
<feature type="transmembrane region" description="Helical" evidence="7">
    <location>
        <begin position="251"/>
        <end position="275"/>
    </location>
</feature>
<comment type="similarity">
    <text evidence="5">Belongs to the SAT4 family.</text>
</comment>
<keyword evidence="4 7" id="KW-0472">Membrane</keyword>